<protein>
    <submittedName>
        <fullName evidence="1">Uncharacterized protein</fullName>
    </submittedName>
</protein>
<reference evidence="2" key="1">
    <citation type="submission" date="2017-02" db="EMBL/GenBank/DDBJ databases">
        <title>Delineation of Paenibacillus larvae strains originating from foulbrood outbreaks.</title>
        <authorList>
            <person name="Beims H."/>
            <person name="Bunk B."/>
            <person name="Sproeer C."/>
            <person name="Mohr K.I."/>
            <person name="Pradella S."/>
            <person name="Guenther G."/>
            <person name="Rohde M."/>
            <person name="von der Ohe W."/>
            <person name="Steinert M."/>
        </authorList>
    </citation>
    <scope>NUCLEOTIDE SEQUENCE [LARGE SCALE GENOMIC DNA]</scope>
    <source>
        <strain evidence="2">Eric_III</strain>
    </source>
</reference>
<dbReference type="Proteomes" id="UP000239833">
    <property type="component" value="Chromosome"/>
</dbReference>
<organism evidence="1 2">
    <name type="scientific">Paenibacillus larvae subsp. larvae</name>
    <dbReference type="NCBI Taxonomy" id="147375"/>
    <lineage>
        <taxon>Bacteria</taxon>
        <taxon>Bacillati</taxon>
        <taxon>Bacillota</taxon>
        <taxon>Bacilli</taxon>
        <taxon>Bacillales</taxon>
        <taxon>Paenibacillaceae</taxon>
        <taxon>Paenibacillus</taxon>
    </lineage>
</organism>
<name>A0A2L1UJ30_9BACL</name>
<accession>A0A2L1UJ30</accession>
<proteinExistence type="predicted"/>
<evidence type="ECO:0000313" key="2">
    <source>
        <dbReference type="Proteomes" id="UP000239833"/>
    </source>
</evidence>
<sequence>MISGLKAALHCYLAKDDTGGKERYSNIKENMNSREILNRQYVLKKGVSQGYE</sequence>
<dbReference type="AlphaFoldDB" id="A0A2L1UJ30"/>
<gene>
    <name evidence="1" type="ORF">ERICIII_04384</name>
</gene>
<dbReference type="EMBL" id="CP019655">
    <property type="protein sequence ID" value="AVF28443.1"/>
    <property type="molecule type" value="Genomic_DNA"/>
</dbReference>
<evidence type="ECO:0000313" key="1">
    <source>
        <dbReference type="EMBL" id="AVF28443.1"/>
    </source>
</evidence>